<dbReference type="Proteomes" id="UP000681722">
    <property type="component" value="Unassembled WGS sequence"/>
</dbReference>
<reference evidence="2" key="1">
    <citation type="submission" date="2021-02" db="EMBL/GenBank/DDBJ databases">
        <authorList>
            <person name="Nowell W R."/>
        </authorList>
    </citation>
    <scope>NUCLEOTIDE SEQUENCE</scope>
</reference>
<sequence>MDDFHDVLLPPCRTSGKTTTTTPSSAMPNGSNDYMLQLAARELANSTNSSNITSTLSKSYTTAGSTSLPTSETTADIDSKSMYSLFTALGTDISTLALDMAPEVKFVPPRLRASIIKGEDVNLAHLLLPVDSSSVSY</sequence>
<feature type="region of interest" description="Disordered" evidence="1">
    <location>
        <begin position="50"/>
        <end position="73"/>
    </location>
</feature>
<keyword evidence="4" id="KW-1185">Reference proteome</keyword>
<evidence type="ECO:0000256" key="1">
    <source>
        <dbReference type="SAM" id="MobiDB-lite"/>
    </source>
</evidence>
<dbReference type="EMBL" id="CAJOBC010084114">
    <property type="protein sequence ID" value="CAF4311954.1"/>
    <property type="molecule type" value="Genomic_DNA"/>
</dbReference>
<gene>
    <name evidence="2" type="ORF">GPM918_LOCUS34118</name>
    <name evidence="3" type="ORF">SRO942_LOCUS34814</name>
</gene>
<name>A0A815NFP7_9BILA</name>
<feature type="compositionally biased region" description="Low complexity" evidence="1">
    <location>
        <begin position="50"/>
        <end position="59"/>
    </location>
</feature>
<organism evidence="2 4">
    <name type="scientific">Didymodactylos carnosus</name>
    <dbReference type="NCBI Taxonomy" id="1234261"/>
    <lineage>
        <taxon>Eukaryota</taxon>
        <taxon>Metazoa</taxon>
        <taxon>Spiralia</taxon>
        <taxon>Gnathifera</taxon>
        <taxon>Rotifera</taxon>
        <taxon>Eurotatoria</taxon>
        <taxon>Bdelloidea</taxon>
        <taxon>Philodinida</taxon>
        <taxon>Philodinidae</taxon>
        <taxon>Didymodactylos</taxon>
    </lineage>
</organism>
<comment type="caution">
    <text evidence="2">The sequence shown here is derived from an EMBL/GenBank/DDBJ whole genome shotgun (WGS) entry which is preliminary data.</text>
</comment>
<proteinExistence type="predicted"/>
<accession>A0A815NFP7</accession>
<evidence type="ECO:0000313" key="4">
    <source>
        <dbReference type="Proteomes" id="UP000663829"/>
    </source>
</evidence>
<dbReference type="Proteomes" id="UP000663829">
    <property type="component" value="Unassembled WGS sequence"/>
</dbReference>
<feature type="compositionally biased region" description="Polar residues" evidence="1">
    <location>
        <begin position="60"/>
        <end position="73"/>
    </location>
</feature>
<dbReference type="AlphaFoldDB" id="A0A815NFP7"/>
<evidence type="ECO:0000313" key="2">
    <source>
        <dbReference type="EMBL" id="CAF1434028.1"/>
    </source>
</evidence>
<protein>
    <submittedName>
        <fullName evidence="2">Uncharacterized protein</fullName>
    </submittedName>
</protein>
<dbReference type="EMBL" id="CAJNOQ010018675">
    <property type="protein sequence ID" value="CAF1434028.1"/>
    <property type="molecule type" value="Genomic_DNA"/>
</dbReference>
<feature type="region of interest" description="Disordered" evidence="1">
    <location>
        <begin position="1"/>
        <end position="30"/>
    </location>
</feature>
<evidence type="ECO:0000313" key="3">
    <source>
        <dbReference type="EMBL" id="CAF4311954.1"/>
    </source>
</evidence>